<keyword evidence="1" id="KW-0472">Membrane</keyword>
<feature type="signal peptide" evidence="2">
    <location>
        <begin position="1"/>
        <end position="23"/>
    </location>
</feature>
<protein>
    <recommendedName>
        <fullName evidence="5">PDZ domain-containing protein</fullName>
    </recommendedName>
</protein>
<proteinExistence type="predicted"/>
<comment type="caution">
    <text evidence="3">The sequence shown here is derived from an EMBL/GenBank/DDBJ whole genome shotgun (WGS) entry which is preliminary data.</text>
</comment>
<evidence type="ECO:0000256" key="2">
    <source>
        <dbReference type="SAM" id="SignalP"/>
    </source>
</evidence>
<feature type="chain" id="PRO_5041242569" description="PDZ domain-containing protein" evidence="2">
    <location>
        <begin position="24"/>
        <end position="445"/>
    </location>
</feature>
<keyword evidence="2" id="KW-0732">Signal</keyword>
<keyword evidence="1" id="KW-1133">Transmembrane helix</keyword>
<evidence type="ECO:0008006" key="5">
    <source>
        <dbReference type="Google" id="ProtNLM"/>
    </source>
</evidence>
<sequence>MKWLLSCFLTILLLFEGAMSSNAGPVRLIPLQYWKGTPVQPTEADSCSQEVTPKSGQETLSIYFNLFKGERGYGTLGREETLKKQAAECLRPEKLANFKLNDAELQFTFPLSQDARCVMWFVLAMRRSGLRYTLDTKTKTFNISLHVSTKGKGCAAHALPTSGDKFRFCIVKKCDSENGIPFISEQHVIHDSRAITPNTNPILNDFCDLECRYESYQIKEAANGAQIVVKPKKGYTTLVTNPPGTTEDVQRAGTGQSWYQVATVVCVVFLLAAIIISVAILLFMNRKILPMMTRLIEHEEERQVQSNFQELHTGDRILTLNDNPVHGKSGKDKILDAIESEGLVKIEVKRPITEAADLLVMKEMYPEMKRVSPAPLRRDACEIGKRQSAKPVAKAEKSILKQRGSRSSFQVTFVENVKVCNIPTDFMCKGRKKKSPEEEEKTVAA</sequence>
<organism evidence="3 4">
    <name type="scientific">Steinernema hermaphroditum</name>
    <dbReference type="NCBI Taxonomy" id="289476"/>
    <lineage>
        <taxon>Eukaryota</taxon>
        <taxon>Metazoa</taxon>
        <taxon>Ecdysozoa</taxon>
        <taxon>Nematoda</taxon>
        <taxon>Chromadorea</taxon>
        <taxon>Rhabditida</taxon>
        <taxon>Tylenchina</taxon>
        <taxon>Panagrolaimomorpha</taxon>
        <taxon>Strongyloidoidea</taxon>
        <taxon>Steinernematidae</taxon>
        <taxon>Steinernema</taxon>
    </lineage>
</organism>
<evidence type="ECO:0000256" key="1">
    <source>
        <dbReference type="SAM" id="Phobius"/>
    </source>
</evidence>
<accession>A0AA39HJ32</accession>
<evidence type="ECO:0000313" key="3">
    <source>
        <dbReference type="EMBL" id="KAK0406807.1"/>
    </source>
</evidence>
<evidence type="ECO:0000313" key="4">
    <source>
        <dbReference type="Proteomes" id="UP001175271"/>
    </source>
</evidence>
<dbReference type="EMBL" id="JAUCMV010000004">
    <property type="protein sequence ID" value="KAK0406807.1"/>
    <property type="molecule type" value="Genomic_DNA"/>
</dbReference>
<dbReference type="Proteomes" id="UP001175271">
    <property type="component" value="Unassembled WGS sequence"/>
</dbReference>
<dbReference type="AlphaFoldDB" id="A0AA39HJ32"/>
<keyword evidence="4" id="KW-1185">Reference proteome</keyword>
<keyword evidence="1" id="KW-0812">Transmembrane</keyword>
<feature type="transmembrane region" description="Helical" evidence="1">
    <location>
        <begin position="258"/>
        <end position="284"/>
    </location>
</feature>
<gene>
    <name evidence="3" type="ORF">QR680_018820</name>
</gene>
<name>A0AA39HJ32_9BILA</name>
<reference evidence="3" key="1">
    <citation type="submission" date="2023-06" db="EMBL/GenBank/DDBJ databases">
        <title>Genomic analysis of the entomopathogenic nematode Steinernema hermaphroditum.</title>
        <authorList>
            <person name="Schwarz E.M."/>
            <person name="Heppert J.K."/>
            <person name="Baniya A."/>
            <person name="Schwartz H.T."/>
            <person name="Tan C.-H."/>
            <person name="Antoshechkin I."/>
            <person name="Sternberg P.W."/>
            <person name="Goodrich-Blair H."/>
            <person name="Dillman A.R."/>
        </authorList>
    </citation>
    <scope>NUCLEOTIDE SEQUENCE</scope>
    <source>
        <strain evidence="3">PS9179</strain>
        <tissue evidence="3">Whole animal</tissue>
    </source>
</reference>